<dbReference type="PROSITE" id="PS51747">
    <property type="entry name" value="CYT_DCMP_DEAMINASES_2"/>
    <property type="match status" value="1"/>
</dbReference>
<evidence type="ECO:0000256" key="14">
    <source>
        <dbReference type="PIRSR" id="PIRSR606262-3"/>
    </source>
</evidence>
<dbReference type="InterPro" id="IPR016193">
    <property type="entry name" value="Cytidine_deaminase-like"/>
</dbReference>
<evidence type="ECO:0000256" key="6">
    <source>
        <dbReference type="ARBA" id="ARBA00022723"/>
    </source>
</evidence>
<evidence type="ECO:0000256" key="8">
    <source>
        <dbReference type="ARBA" id="ARBA00022833"/>
    </source>
</evidence>
<dbReference type="Pfam" id="PF00383">
    <property type="entry name" value="dCMP_cyt_deam_1"/>
    <property type="match status" value="1"/>
</dbReference>
<accession>A0A829ZDK4</accession>
<dbReference type="InterPro" id="IPR002125">
    <property type="entry name" value="CMP_dCMP_dom"/>
</dbReference>
<dbReference type="EMBL" id="BLMI01000258">
    <property type="protein sequence ID" value="GFI42047.1"/>
    <property type="molecule type" value="Genomic_DNA"/>
</dbReference>
<dbReference type="FunFam" id="3.40.140.10:FF:000008">
    <property type="entry name" value="Cytidine deaminase"/>
    <property type="match status" value="1"/>
</dbReference>
<evidence type="ECO:0000256" key="12">
    <source>
        <dbReference type="PIRSR" id="PIRSR606262-1"/>
    </source>
</evidence>
<gene>
    <name evidence="17" type="primary">cdd</name>
    <name evidence="17" type="ORF">IMSAGC017_02093</name>
</gene>
<dbReference type="PANTHER" id="PTHR11644">
    <property type="entry name" value="CYTIDINE DEAMINASE"/>
    <property type="match status" value="1"/>
</dbReference>
<keyword evidence="6 14" id="KW-0479">Metal-binding</keyword>
<dbReference type="Gene3D" id="3.40.140.10">
    <property type="entry name" value="Cytidine Deaminase, domain 2"/>
    <property type="match status" value="1"/>
</dbReference>
<feature type="binding site" evidence="13">
    <location>
        <begin position="42"/>
        <end position="48"/>
    </location>
    <ligand>
        <name>substrate</name>
    </ligand>
</feature>
<dbReference type="InterPro" id="IPR016192">
    <property type="entry name" value="APOBEC/CMP_deaminase_Zn-bd"/>
</dbReference>
<dbReference type="SUPFAM" id="SSF53927">
    <property type="entry name" value="Cytidine deaminase-like"/>
    <property type="match status" value="1"/>
</dbReference>
<dbReference type="NCBIfam" id="NF004064">
    <property type="entry name" value="PRK05578.1"/>
    <property type="match status" value="1"/>
</dbReference>
<feature type="active site" description="Proton donor" evidence="12">
    <location>
        <position position="55"/>
    </location>
</feature>
<dbReference type="GO" id="GO:0005829">
    <property type="term" value="C:cytosol"/>
    <property type="evidence" value="ECO:0007669"/>
    <property type="project" value="TreeGrafter"/>
</dbReference>
<evidence type="ECO:0000313" key="17">
    <source>
        <dbReference type="EMBL" id="GFI42047.1"/>
    </source>
</evidence>
<dbReference type="GO" id="GO:0072527">
    <property type="term" value="P:pyrimidine-containing compound metabolic process"/>
    <property type="evidence" value="ECO:0007669"/>
    <property type="project" value="UniProtKB-ARBA"/>
</dbReference>
<dbReference type="GO" id="GO:0042802">
    <property type="term" value="F:identical protein binding"/>
    <property type="evidence" value="ECO:0007669"/>
    <property type="project" value="UniProtKB-ARBA"/>
</dbReference>
<evidence type="ECO:0000256" key="9">
    <source>
        <dbReference type="ARBA" id="ARBA00032005"/>
    </source>
</evidence>
<dbReference type="InterPro" id="IPR006262">
    <property type="entry name" value="Cyt_deam_tetra"/>
</dbReference>
<evidence type="ECO:0000256" key="1">
    <source>
        <dbReference type="ARBA" id="ARBA00001947"/>
    </source>
</evidence>
<evidence type="ECO:0000256" key="2">
    <source>
        <dbReference type="ARBA" id="ARBA00003949"/>
    </source>
</evidence>
<dbReference type="PROSITE" id="PS00903">
    <property type="entry name" value="CYT_DCMP_DEAMINASES_1"/>
    <property type="match status" value="1"/>
</dbReference>
<dbReference type="GO" id="GO:0055086">
    <property type="term" value="P:nucleobase-containing small molecule metabolic process"/>
    <property type="evidence" value="ECO:0007669"/>
    <property type="project" value="UniProtKB-ARBA"/>
</dbReference>
<dbReference type="AlphaFoldDB" id="A0A829ZDK4"/>
<dbReference type="InterPro" id="IPR050202">
    <property type="entry name" value="Cyt/Deoxycyt_deaminase"/>
</dbReference>
<evidence type="ECO:0000256" key="13">
    <source>
        <dbReference type="PIRSR" id="PIRSR606262-2"/>
    </source>
</evidence>
<evidence type="ECO:0000256" key="5">
    <source>
        <dbReference type="ARBA" id="ARBA00018266"/>
    </source>
</evidence>
<comment type="catalytic activity">
    <reaction evidence="11 15">
        <text>cytidine + H2O + H(+) = uridine + NH4(+)</text>
        <dbReference type="Rhea" id="RHEA:16069"/>
        <dbReference type="ChEBI" id="CHEBI:15377"/>
        <dbReference type="ChEBI" id="CHEBI:15378"/>
        <dbReference type="ChEBI" id="CHEBI:16704"/>
        <dbReference type="ChEBI" id="CHEBI:17562"/>
        <dbReference type="ChEBI" id="CHEBI:28938"/>
        <dbReference type="EC" id="3.5.4.5"/>
    </reaction>
</comment>
<protein>
    <recommendedName>
        <fullName evidence="5 15">Cytidine deaminase</fullName>
        <ecNumber evidence="4 15">3.5.4.5</ecNumber>
    </recommendedName>
    <alternativeName>
        <fullName evidence="9 15">Cytidine aminohydrolase</fullName>
    </alternativeName>
</protein>
<evidence type="ECO:0000256" key="10">
    <source>
        <dbReference type="ARBA" id="ARBA00049252"/>
    </source>
</evidence>
<organism evidence="17 18">
    <name type="scientific">Thomasclavelia cocleata</name>
    <dbReference type="NCBI Taxonomy" id="69824"/>
    <lineage>
        <taxon>Bacteria</taxon>
        <taxon>Bacillati</taxon>
        <taxon>Bacillota</taxon>
        <taxon>Erysipelotrichia</taxon>
        <taxon>Erysipelotrichales</taxon>
        <taxon>Coprobacillaceae</taxon>
        <taxon>Thomasclavelia</taxon>
    </lineage>
</organism>
<dbReference type="Proteomes" id="UP000490821">
    <property type="component" value="Unassembled WGS sequence"/>
</dbReference>
<dbReference type="RefSeq" id="WP_172473177.1">
    <property type="nucleotide sequence ID" value="NZ_BLMI01000258.1"/>
</dbReference>
<comment type="caution">
    <text evidence="17">The sequence shown here is derived from an EMBL/GenBank/DDBJ whole genome shotgun (WGS) entry which is preliminary data.</text>
</comment>
<comment type="catalytic activity">
    <reaction evidence="10 15">
        <text>2'-deoxycytidine + H2O + H(+) = 2'-deoxyuridine + NH4(+)</text>
        <dbReference type="Rhea" id="RHEA:13433"/>
        <dbReference type="ChEBI" id="CHEBI:15377"/>
        <dbReference type="ChEBI" id="CHEBI:15378"/>
        <dbReference type="ChEBI" id="CHEBI:15698"/>
        <dbReference type="ChEBI" id="CHEBI:16450"/>
        <dbReference type="ChEBI" id="CHEBI:28938"/>
        <dbReference type="EC" id="3.5.4.5"/>
    </reaction>
</comment>
<evidence type="ECO:0000256" key="11">
    <source>
        <dbReference type="ARBA" id="ARBA00049558"/>
    </source>
</evidence>
<evidence type="ECO:0000256" key="7">
    <source>
        <dbReference type="ARBA" id="ARBA00022801"/>
    </source>
</evidence>
<evidence type="ECO:0000256" key="15">
    <source>
        <dbReference type="RuleBase" id="RU364006"/>
    </source>
</evidence>
<comment type="similarity">
    <text evidence="3 15">Belongs to the cytidine and deoxycytidylate deaminase family.</text>
</comment>
<sequence length="131" mass="14428">MDYQEIIKKAFDAAEYSYSPYSNFKVGACVEMNDGVYFLGTNIENAAYGSTMCAERNAVYGAYCNGYTKSDIKQLAIAADCNMVVSPCGACRQVLSELIPEKCPIVLANHQEYIITSMKELLPMAFTEGNL</sequence>
<evidence type="ECO:0000256" key="4">
    <source>
        <dbReference type="ARBA" id="ARBA00012783"/>
    </source>
</evidence>
<comment type="cofactor">
    <cofactor evidence="1 14 15">
        <name>Zn(2+)</name>
        <dbReference type="ChEBI" id="CHEBI:29105"/>
    </cofactor>
</comment>
<dbReference type="NCBIfam" id="TIGR01354">
    <property type="entry name" value="cyt_deam_tetra"/>
    <property type="match status" value="1"/>
</dbReference>
<feature type="domain" description="CMP/dCMP-type deaminase" evidence="16">
    <location>
        <begin position="1"/>
        <end position="129"/>
    </location>
</feature>
<feature type="binding site" evidence="14">
    <location>
        <position position="53"/>
    </location>
    <ligand>
        <name>Zn(2+)</name>
        <dbReference type="ChEBI" id="CHEBI:29105"/>
        <note>catalytic</note>
    </ligand>
</feature>
<keyword evidence="8 14" id="KW-0862">Zinc</keyword>
<reference evidence="17 18" key="1">
    <citation type="journal article" date="2020" name="Microbiome">
        <title>Single-cell genomics of uncultured bacteria reveals dietary fiber responders in the mouse gut microbiota.</title>
        <authorList>
            <person name="Chijiiwa R."/>
            <person name="Hosokawa M."/>
            <person name="Kogawa M."/>
            <person name="Nishikawa Y."/>
            <person name="Ide K."/>
            <person name="Sakanashi C."/>
            <person name="Takahashi K."/>
            <person name="Takeyama H."/>
        </authorList>
    </citation>
    <scope>NUCLEOTIDE SEQUENCE [LARGE SCALE GENOMIC DNA]</scope>
    <source>
        <strain evidence="17">IMSAGC_017</strain>
    </source>
</reference>
<keyword evidence="7 15" id="KW-0378">Hydrolase</keyword>
<feature type="binding site" evidence="14">
    <location>
        <position position="88"/>
    </location>
    <ligand>
        <name>Zn(2+)</name>
        <dbReference type="ChEBI" id="CHEBI:29105"/>
        <note>catalytic</note>
    </ligand>
</feature>
<evidence type="ECO:0000313" key="18">
    <source>
        <dbReference type="Proteomes" id="UP000490821"/>
    </source>
</evidence>
<dbReference type="GO" id="GO:0008270">
    <property type="term" value="F:zinc ion binding"/>
    <property type="evidence" value="ECO:0007669"/>
    <property type="project" value="UniProtKB-UniRule"/>
</dbReference>
<evidence type="ECO:0000256" key="3">
    <source>
        <dbReference type="ARBA" id="ARBA00006576"/>
    </source>
</evidence>
<name>A0A829ZDK4_9FIRM</name>
<evidence type="ECO:0000259" key="16">
    <source>
        <dbReference type="PROSITE" id="PS51747"/>
    </source>
</evidence>
<comment type="function">
    <text evidence="2 15">This enzyme scavenges exogenous and endogenous cytidine and 2'-deoxycytidine for UMP synthesis.</text>
</comment>
<feature type="binding site" evidence="14">
    <location>
        <position position="91"/>
    </location>
    <ligand>
        <name>Zn(2+)</name>
        <dbReference type="ChEBI" id="CHEBI:29105"/>
        <note>catalytic</note>
    </ligand>
</feature>
<dbReference type="GO" id="GO:0004126">
    <property type="term" value="F:cytidine deaminase activity"/>
    <property type="evidence" value="ECO:0007669"/>
    <property type="project" value="UniProtKB-UniRule"/>
</dbReference>
<dbReference type="PANTHER" id="PTHR11644:SF2">
    <property type="entry name" value="CYTIDINE DEAMINASE"/>
    <property type="match status" value="1"/>
</dbReference>
<dbReference type="EC" id="3.5.4.5" evidence="4 15"/>
<dbReference type="CDD" id="cd01283">
    <property type="entry name" value="cytidine_deaminase"/>
    <property type="match status" value="1"/>
</dbReference>
<proteinExistence type="inferred from homology"/>